<dbReference type="RefSeq" id="WP_113613892.1">
    <property type="nucleotide sequence ID" value="NZ_QFFJ01000001.1"/>
</dbReference>
<gene>
    <name evidence="2" type="ORF">DF182_01340</name>
</gene>
<organism evidence="2 3">
    <name type="scientific">Chitinophaga flava</name>
    <dbReference type="NCBI Taxonomy" id="2259036"/>
    <lineage>
        <taxon>Bacteria</taxon>
        <taxon>Pseudomonadati</taxon>
        <taxon>Bacteroidota</taxon>
        <taxon>Chitinophagia</taxon>
        <taxon>Chitinophagales</taxon>
        <taxon>Chitinophagaceae</taxon>
        <taxon>Chitinophaga</taxon>
    </lineage>
</organism>
<accession>A0A365XY48</accession>
<evidence type="ECO:0000256" key="1">
    <source>
        <dbReference type="SAM" id="MobiDB-lite"/>
    </source>
</evidence>
<dbReference type="AlphaFoldDB" id="A0A365XY48"/>
<evidence type="ECO:0000313" key="2">
    <source>
        <dbReference type="EMBL" id="RBL91296.1"/>
    </source>
</evidence>
<dbReference type="Proteomes" id="UP000253410">
    <property type="component" value="Unassembled WGS sequence"/>
</dbReference>
<feature type="compositionally biased region" description="Basic and acidic residues" evidence="1">
    <location>
        <begin position="71"/>
        <end position="88"/>
    </location>
</feature>
<reference evidence="2 3" key="1">
    <citation type="submission" date="2018-05" db="EMBL/GenBank/DDBJ databases">
        <title>Chitinophaga sp. K3CV102501T nov., isolated from isolated from a monsoon evergreen broad-leaved forest soil.</title>
        <authorList>
            <person name="Lv Y."/>
        </authorList>
    </citation>
    <scope>NUCLEOTIDE SEQUENCE [LARGE SCALE GENOMIC DNA]</scope>
    <source>
        <strain evidence="2 3">GDMCC 1.1325</strain>
    </source>
</reference>
<sequence length="94" mass="10877">MKNLPATIGLLMVLAVFFLLQSNLDRRLQANPVDENELVKQSSGLKLFQDTFPPKVRDTVSPESMKMKKKEMKDKKKDLKKQNRDAMRKQNAIM</sequence>
<dbReference type="OrthoDB" id="680906at2"/>
<evidence type="ECO:0000313" key="3">
    <source>
        <dbReference type="Proteomes" id="UP000253410"/>
    </source>
</evidence>
<proteinExistence type="predicted"/>
<dbReference type="EMBL" id="QFFJ01000001">
    <property type="protein sequence ID" value="RBL91296.1"/>
    <property type="molecule type" value="Genomic_DNA"/>
</dbReference>
<protein>
    <submittedName>
        <fullName evidence="2">Uncharacterized protein</fullName>
    </submittedName>
</protein>
<keyword evidence="3" id="KW-1185">Reference proteome</keyword>
<feature type="region of interest" description="Disordered" evidence="1">
    <location>
        <begin position="56"/>
        <end position="94"/>
    </location>
</feature>
<name>A0A365XY48_9BACT</name>
<comment type="caution">
    <text evidence="2">The sequence shown here is derived from an EMBL/GenBank/DDBJ whole genome shotgun (WGS) entry which is preliminary data.</text>
</comment>